<feature type="region of interest" description="Disordered" evidence="1">
    <location>
        <begin position="302"/>
        <end position="361"/>
    </location>
</feature>
<protein>
    <submittedName>
        <fullName evidence="3">Uncharacterized protein</fullName>
    </submittedName>
</protein>
<keyword evidence="2" id="KW-0812">Transmembrane</keyword>
<feature type="compositionally biased region" description="Polar residues" evidence="1">
    <location>
        <begin position="1"/>
        <end position="19"/>
    </location>
</feature>
<keyword evidence="2" id="KW-1133">Transmembrane helix</keyword>
<dbReference type="AlphaFoldDB" id="A0A8S1CEH3"/>
<feature type="region of interest" description="Disordered" evidence="1">
    <location>
        <begin position="1"/>
        <end position="93"/>
    </location>
</feature>
<accession>A0A8S1CEH3</accession>
<gene>
    <name evidence="3" type="ORF">CLODIP_2_CD13392</name>
</gene>
<dbReference type="EMBL" id="CADEPI010000027">
    <property type="protein sequence ID" value="CAB3366795.1"/>
    <property type="molecule type" value="Genomic_DNA"/>
</dbReference>
<keyword evidence="2" id="KW-0472">Membrane</keyword>
<evidence type="ECO:0000256" key="2">
    <source>
        <dbReference type="SAM" id="Phobius"/>
    </source>
</evidence>
<sequence length="361" mass="37645">MSNEQMAQNTALTNSTDNGGSKEVEYVAPGNETTAPPSPSLETNPPQGKTLRGIEGNNTESIGTPPGVHPDPPSLELMGATPPTEGNNDTSFESETSTLVVSNFPAEIEPWTAPLPVTAEPTTPYNAYDNGNTTSSIQAGTTATTTGLVLGAGYGGVGKNASLAGDCQGGNSTNVVLIFIMAFIFLFMGSVIYWLVAKLKKMKSGDDVEEMAGRPEEIGGYHEIQTDNPSISDVKHDPFFLTLDEEADSASPTQQESCSYATFKAPSPGLDKEEVELPSLPTPAHVEMDVDETAPETKLLLDDAEAPTTTAATVAATPSIAITPPAETPAPDLAAEGVEADPKPSATESEVISSSLEETQL</sequence>
<comment type="caution">
    <text evidence="3">The sequence shown here is derived from an EMBL/GenBank/DDBJ whole genome shotgun (WGS) entry which is preliminary data.</text>
</comment>
<feature type="compositionally biased region" description="Low complexity" evidence="1">
    <location>
        <begin position="306"/>
        <end position="331"/>
    </location>
</feature>
<dbReference type="Proteomes" id="UP000494165">
    <property type="component" value="Unassembled WGS sequence"/>
</dbReference>
<feature type="compositionally biased region" description="Polar residues" evidence="1">
    <location>
        <begin position="31"/>
        <end position="47"/>
    </location>
</feature>
<reference evidence="3 4" key="1">
    <citation type="submission" date="2020-04" db="EMBL/GenBank/DDBJ databases">
        <authorList>
            <person name="Alioto T."/>
            <person name="Alioto T."/>
            <person name="Gomez Garrido J."/>
        </authorList>
    </citation>
    <scope>NUCLEOTIDE SEQUENCE [LARGE SCALE GENOMIC DNA]</scope>
</reference>
<evidence type="ECO:0000313" key="4">
    <source>
        <dbReference type="Proteomes" id="UP000494165"/>
    </source>
</evidence>
<feature type="compositionally biased region" description="Polar residues" evidence="1">
    <location>
        <begin position="84"/>
        <end position="93"/>
    </location>
</feature>
<evidence type="ECO:0000313" key="3">
    <source>
        <dbReference type="EMBL" id="CAB3366795.1"/>
    </source>
</evidence>
<feature type="transmembrane region" description="Helical" evidence="2">
    <location>
        <begin position="175"/>
        <end position="196"/>
    </location>
</feature>
<organism evidence="3 4">
    <name type="scientific">Cloeon dipterum</name>
    <dbReference type="NCBI Taxonomy" id="197152"/>
    <lineage>
        <taxon>Eukaryota</taxon>
        <taxon>Metazoa</taxon>
        <taxon>Ecdysozoa</taxon>
        <taxon>Arthropoda</taxon>
        <taxon>Hexapoda</taxon>
        <taxon>Insecta</taxon>
        <taxon>Pterygota</taxon>
        <taxon>Palaeoptera</taxon>
        <taxon>Ephemeroptera</taxon>
        <taxon>Pisciforma</taxon>
        <taxon>Baetidae</taxon>
        <taxon>Cloeon</taxon>
    </lineage>
</organism>
<feature type="compositionally biased region" description="Polar residues" evidence="1">
    <location>
        <begin position="346"/>
        <end position="361"/>
    </location>
</feature>
<proteinExistence type="predicted"/>
<name>A0A8S1CEH3_9INSE</name>
<keyword evidence="4" id="KW-1185">Reference proteome</keyword>
<evidence type="ECO:0000256" key="1">
    <source>
        <dbReference type="SAM" id="MobiDB-lite"/>
    </source>
</evidence>